<dbReference type="InterPro" id="IPR009933">
    <property type="entry name" value="VirD1"/>
</dbReference>
<evidence type="ECO:0000313" key="1">
    <source>
        <dbReference type="EMBL" id="SDL76728.1"/>
    </source>
</evidence>
<keyword evidence="2" id="KW-1185">Reference proteome</keyword>
<dbReference type="GO" id="GO:0004519">
    <property type="term" value="F:endonuclease activity"/>
    <property type="evidence" value="ECO:0007669"/>
    <property type="project" value="InterPro"/>
</dbReference>
<sequence length="188" mass="21210">MRIRWLVARQKLTPSEREEAIRRLRAGGTAQTVADAVGAPKETIAKVRQHEVRSRDSATTDGKPVSARLTPAEIEQLEWLKARFGYGSNSDAIRALVRAASGMLEFDPVAAEKLDEVRGELRKIGVNVNQIALASNRGRIDLARHEWQAVDELRRAFPRVEGYLRAVVNEQRRRGTRLFQKFIEAGRD</sequence>
<proteinExistence type="predicted"/>
<dbReference type="STRING" id="525640.SAMN04487971_12310"/>
<dbReference type="Gene3D" id="1.10.10.10">
    <property type="entry name" value="Winged helix-like DNA-binding domain superfamily/Winged helix DNA-binding domain"/>
    <property type="match status" value="1"/>
</dbReference>
<accession>A0A1G9MR39</accession>
<dbReference type="RefSeq" id="WP_090757234.1">
    <property type="nucleotide sequence ID" value="NZ_FNGE01000023.1"/>
</dbReference>
<dbReference type="OrthoDB" id="7838543at2"/>
<gene>
    <name evidence="1" type="ORF">SAMN04487971_12310</name>
</gene>
<evidence type="ECO:0000313" key="2">
    <source>
        <dbReference type="Proteomes" id="UP000199555"/>
    </source>
</evidence>
<dbReference type="EMBL" id="FNGE01000023">
    <property type="protein sequence ID" value="SDL76728.1"/>
    <property type="molecule type" value="Genomic_DNA"/>
</dbReference>
<dbReference type="AlphaFoldDB" id="A0A1G9MR39"/>
<organism evidence="1 2">
    <name type="scientific">Paracoccus chinensis</name>
    <dbReference type="NCBI Taxonomy" id="525640"/>
    <lineage>
        <taxon>Bacteria</taxon>
        <taxon>Pseudomonadati</taxon>
        <taxon>Pseudomonadota</taxon>
        <taxon>Alphaproteobacteria</taxon>
        <taxon>Rhodobacterales</taxon>
        <taxon>Paracoccaceae</taxon>
        <taxon>Paracoccus</taxon>
    </lineage>
</organism>
<protein>
    <submittedName>
        <fullName evidence="1">Mobilisation protein (MobC)</fullName>
    </submittedName>
</protein>
<name>A0A1G9MR39_9RHOB</name>
<dbReference type="Proteomes" id="UP000199555">
    <property type="component" value="Unassembled WGS sequence"/>
</dbReference>
<dbReference type="Pfam" id="PF07328">
    <property type="entry name" value="VirD1"/>
    <property type="match status" value="1"/>
</dbReference>
<reference evidence="2" key="1">
    <citation type="submission" date="2016-10" db="EMBL/GenBank/DDBJ databases">
        <authorList>
            <person name="Varghese N."/>
            <person name="Submissions S."/>
        </authorList>
    </citation>
    <scope>NUCLEOTIDE SEQUENCE [LARGE SCALE GENOMIC DNA]</scope>
    <source>
        <strain evidence="2">CGMCC 1.7655</strain>
    </source>
</reference>
<dbReference type="InterPro" id="IPR036388">
    <property type="entry name" value="WH-like_DNA-bd_sf"/>
</dbReference>